<dbReference type="EMBL" id="JAJAGO010000006">
    <property type="protein sequence ID" value="MCT2591122.1"/>
    <property type="molecule type" value="Genomic_DNA"/>
</dbReference>
<keyword evidence="3" id="KW-1185">Reference proteome</keyword>
<organism evidence="2 3">
    <name type="scientific">Streptomyces gossypii</name>
    <dbReference type="NCBI Taxonomy" id="2883101"/>
    <lineage>
        <taxon>Bacteria</taxon>
        <taxon>Bacillati</taxon>
        <taxon>Actinomycetota</taxon>
        <taxon>Actinomycetes</taxon>
        <taxon>Kitasatosporales</taxon>
        <taxon>Streptomycetaceae</taxon>
        <taxon>Streptomyces</taxon>
    </lineage>
</organism>
<gene>
    <name evidence="2" type="ORF">LHJ74_14595</name>
</gene>
<feature type="region of interest" description="Disordered" evidence="1">
    <location>
        <begin position="31"/>
        <end position="61"/>
    </location>
</feature>
<evidence type="ECO:0000313" key="2">
    <source>
        <dbReference type="EMBL" id="MCT2591122.1"/>
    </source>
</evidence>
<protein>
    <submittedName>
        <fullName evidence="2">Uncharacterized protein</fullName>
    </submittedName>
</protein>
<name>A0ABT2JTB4_9ACTN</name>
<sequence>MSDRTDQPDPAPSPEAALILAQAADDYAHAQSEVTKAAAREQLGQARASGNEAAGAERGRR</sequence>
<reference evidence="2 3" key="1">
    <citation type="submission" date="2021-10" db="EMBL/GenBank/DDBJ databases">
        <title>Streptomyces gossypii sp. nov., isolated from soil collected from cotton field.</title>
        <authorList>
            <person name="Ge X."/>
            <person name="Chen X."/>
            <person name="Liu W."/>
        </authorList>
    </citation>
    <scope>NUCLEOTIDE SEQUENCE [LARGE SCALE GENOMIC DNA]</scope>
    <source>
        <strain evidence="2 3">N2-109</strain>
    </source>
</reference>
<dbReference type="RefSeq" id="WP_260218447.1">
    <property type="nucleotide sequence ID" value="NZ_JAJAGO010000006.1"/>
</dbReference>
<dbReference type="Proteomes" id="UP001156389">
    <property type="component" value="Unassembled WGS sequence"/>
</dbReference>
<comment type="caution">
    <text evidence="2">The sequence shown here is derived from an EMBL/GenBank/DDBJ whole genome shotgun (WGS) entry which is preliminary data.</text>
</comment>
<proteinExistence type="predicted"/>
<accession>A0ABT2JTB4</accession>
<evidence type="ECO:0000256" key="1">
    <source>
        <dbReference type="SAM" id="MobiDB-lite"/>
    </source>
</evidence>
<evidence type="ECO:0000313" key="3">
    <source>
        <dbReference type="Proteomes" id="UP001156389"/>
    </source>
</evidence>